<dbReference type="Proteomes" id="UP000586722">
    <property type="component" value="Unassembled WGS sequence"/>
</dbReference>
<keyword evidence="2" id="KW-1185">Reference proteome</keyword>
<evidence type="ECO:0008006" key="3">
    <source>
        <dbReference type="Google" id="ProtNLM"/>
    </source>
</evidence>
<evidence type="ECO:0000313" key="1">
    <source>
        <dbReference type="EMBL" id="NBN79285.1"/>
    </source>
</evidence>
<organism evidence="1 2">
    <name type="scientific">Pannonibacter tanglangensis</name>
    <dbReference type="NCBI Taxonomy" id="2750084"/>
    <lineage>
        <taxon>Bacteria</taxon>
        <taxon>Pseudomonadati</taxon>
        <taxon>Pseudomonadota</taxon>
        <taxon>Alphaproteobacteria</taxon>
        <taxon>Hyphomicrobiales</taxon>
        <taxon>Stappiaceae</taxon>
        <taxon>Pannonibacter</taxon>
    </lineage>
</organism>
<sequence>MSKPICRLDAQARPNSFDPETRTFTVIVATSAPVDRGSYLEVLDLKAFGAAGWPERLPLQTDHSTSVRDTVGTLMNFRTEDLDGGVTALVADGRLSSRADNAALAANLADGVQTAFSVSFAVSKWLTLTDPASGRKIRKAVAGRLIEGSFVVTPADPLSQIRSENMPPEVETETRMTPAAFDTVCRAAGVPDDVREALRDSDAPDAEKMRLALAAVERAAPTLRTVRSGHNDETFDNPGVLRAAVVEFFDTVNRGETPTGRAAEVFAQGERALAEKICRNAGITTVGLSDAEVIRRAATTSDFPIIAGATFNLAMRRELDAAASPVAALFGRDTVTSFNPETRGQADWTSLAIADRLESGHYRHSFIHESGETVSVAIIGGITSKSYELTINAGARLGNDGVQLGKRMAAEIADRQVAFLEQASAAGPKMRDGNPVFHASRGNIAQFAQLESTMLGQMMGLRSGMAKRKGAGNVMIGQYPTHWLVHSDYEETAMRLLAFVTASAVADVNPLAGKLQIVVEPRLTNPSVSWLAVAPAKMDGAARVFLQGQEAPFTDSRIDFDTDAVQFKIRHPFGLAWLEWRSWTRLDHVPG</sequence>
<name>A0A7X5F5P4_9HYPH</name>
<gene>
    <name evidence="1" type="ORF">GWI72_13490</name>
</gene>
<comment type="caution">
    <text evidence="1">The sequence shown here is derived from an EMBL/GenBank/DDBJ whole genome shotgun (WGS) entry which is preliminary data.</text>
</comment>
<accession>A0A7X5F5P4</accession>
<evidence type="ECO:0000313" key="2">
    <source>
        <dbReference type="Proteomes" id="UP000586722"/>
    </source>
</evidence>
<protein>
    <recommendedName>
        <fullName evidence="3">Mu-like prophage major head subunit gpT</fullName>
    </recommendedName>
</protein>
<dbReference type="RefSeq" id="WP_161708910.1">
    <property type="nucleotide sequence ID" value="NZ_JAABLQ010000001.1"/>
</dbReference>
<dbReference type="EMBL" id="JAABLQ010000001">
    <property type="protein sequence ID" value="NBN79285.1"/>
    <property type="molecule type" value="Genomic_DNA"/>
</dbReference>
<dbReference type="AlphaFoldDB" id="A0A7X5F5P4"/>
<dbReference type="Pfam" id="PF25209">
    <property type="entry name" value="Phage_capsid_4"/>
    <property type="match status" value="1"/>
</dbReference>
<proteinExistence type="predicted"/>
<reference evidence="2" key="1">
    <citation type="submission" date="2020-01" db="EMBL/GenBank/DDBJ databases">
        <authorList>
            <person name="Fang Y."/>
            <person name="Sun R."/>
            <person name="Nie L."/>
            <person name="He J."/>
            <person name="Hao L."/>
            <person name="Wang L."/>
            <person name="Su S."/>
            <person name="Lv E."/>
            <person name="Zhang Z."/>
            <person name="Xie R."/>
            <person name="Liu H."/>
        </authorList>
    </citation>
    <scope>NUCLEOTIDE SEQUENCE [LARGE SCALE GENOMIC DNA]</scope>
    <source>
        <strain evidence="2">XCT-53</strain>
    </source>
</reference>